<organism evidence="1 2">
    <name type="scientific">Gordonia asplenii</name>
    <dbReference type="NCBI Taxonomy" id="2725283"/>
    <lineage>
        <taxon>Bacteria</taxon>
        <taxon>Bacillati</taxon>
        <taxon>Actinomycetota</taxon>
        <taxon>Actinomycetes</taxon>
        <taxon>Mycobacteriales</taxon>
        <taxon>Gordoniaceae</taxon>
        <taxon>Gordonia</taxon>
    </lineage>
</organism>
<dbReference type="RefSeq" id="WP_170194054.1">
    <property type="nucleotide sequence ID" value="NZ_JABBNB010000008.1"/>
</dbReference>
<keyword evidence="2" id="KW-1185">Reference proteome</keyword>
<sequence>MNTALAEQLFTSRTNLLVELQRAHANPDLCDELATVLQLHVLGMHTADAEVRPHLRVVEKYRMRSEWNRLSAGRAADLIAHLAALPSPDDATIVNDGAACDSRCRLDLLIVVAQLALVRGDARPSDAQIHIRDIVEDLLSNSAEAILADQVVRDASTDAWWSGADVADLERLRRAVRPLVGDATELSVG</sequence>
<comment type="caution">
    <text evidence="1">The sequence shown here is derived from an EMBL/GenBank/DDBJ whole genome shotgun (WGS) entry which is preliminary data.</text>
</comment>
<dbReference type="AlphaFoldDB" id="A0A848KTG5"/>
<evidence type="ECO:0000313" key="2">
    <source>
        <dbReference type="Proteomes" id="UP000550729"/>
    </source>
</evidence>
<accession>A0A848KTG5</accession>
<name>A0A848KTG5_9ACTN</name>
<protein>
    <submittedName>
        <fullName evidence="1">Uncharacterized protein</fullName>
    </submittedName>
</protein>
<reference evidence="1 2" key="1">
    <citation type="submission" date="2020-04" db="EMBL/GenBank/DDBJ databases">
        <title>Gordonia sp. nov. TBRC 11910.</title>
        <authorList>
            <person name="Suriyachadkun C."/>
        </authorList>
    </citation>
    <scope>NUCLEOTIDE SEQUENCE [LARGE SCALE GENOMIC DNA]</scope>
    <source>
        <strain evidence="1 2">TBRC 11910</strain>
    </source>
</reference>
<proteinExistence type="predicted"/>
<dbReference type="EMBL" id="JABBNB010000008">
    <property type="protein sequence ID" value="NMO01552.1"/>
    <property type="molecule type" value="Genomic_DNA"/>
</dbReference>
<dbReference type="Proteomes" id="UP000550729">
    <property type="component" value="Unassembled WGS sequence"/>
</dbReference>
<evidence type="ECO:0000313" key="1">
    <source>
        <dbReference type="EMBL" id="NMO01552.1"/>
    </source>
</evidence>
<gene>
    <name evidence="1" type="ORF">HH308_10040</name>
</gene>